<dbReference type="OrthoDB" id="9800505at2"/>
<feature type="binding site" evidence="8">
    <location>
        <position position="54"/>
    </location>
    <ligand>
        <name>Fe cation</name>
        <dbReference type="ChEBI" id="CHEBI:24875"/>
        <label>1</label>
    </ligand>
</feature>
<dbReference type="GO" id="GO:0020037">
    <property type="term" value="F:heme binding"/>
    <property type="evidence" value="ECO:0007669"/>
    <property type="project" value="TreeGrafter"/>
</dbReference>
<dbReference type="GO" id="GO:0005829">
    <property type="term" value="C:cytosol"/>
    <property type="evidence" value="ECO:0007669"/>
    <property type="project" value="TreeGrafter"/>
</dbReference>
<dbReference type="InterPro" id="IPR012347">
    <property type="entry name" value="Ferritin-like"/>
</dbReference>
<dbReference type="EMBL" id="OBMI01000003">
    <property type="protein sequence ID" value="SOB87328.1"/>
    <property type="molecule type" value="Genomic_DNA"/>
</dbReference>
<dbReference type="Gene3D" id="1.20.1260.10">
    <property type="match status" value="1"/>
</dbReference>
<evidence type="ECO:0000256" key="1">
    <source>
        <dbReference type="ARBA" id="ARBA00001970"/>
    </source>
</evidence>
<comment type="similarity">
    <text evidence="2 7 9">Belongs to the bacterioferritin family.</text>
</comment>
<feature type="domain" description="Ferritin-like diiron" evidence="10">
    <location>
        <begin position="1"/>
        <end position="145"/>
    </location>
</feature>
<dbReference type="InterPro" id="IPR008331">
    <property type="entry name" value="Ferritin_DPS_dom"/>
</dbReference>
<dbReference type="PROSITE" id="PS50905">
    <property type="entry name" value="FERRITIN_LIKE"/>
    <property type="match status" value="1"/>
</dbReference>
<dbReference type="RefSeq" id="WP_097064352.1">
    <property type="nucleotide sequence ID" value="NZ_OBMI01000003.1"/>
</dbReference>
<dbReference type="GO" id="GO:0006826">
    <property type="term" value="P:iron ion transport"/>
    <property type="evidence" value="ECO:0007669"/>
    <property type="project" value="InterPro"/>
</dbReference>
<evidence type="ECO:0000256" key="8">
    <source>
        <dbReference type="PIRSR" id="PIRSR002560-1"/>
    </source>
</evidence>
<organism evidence="11 12">
    <name type="scientific">Sphingomonas guangdongensis</name>
    <dbReference type="NCBI Taxonomy" id="1141890"/>
    <lineage>
        <taxon>Bacteria</taxon>
        <taxon>Pseudomonadati</taxon>
        <taxon>Pseudomonadota</taxon>
        <taxon>Alphaproteobacteria</taxon>
        <taxon>Sphingomonadales</taxon>
        <taxon>Sphingomonadaceae</taxon>
        <taxon>Sphingomonas</taxon>
    </lineage>
</organism>
<accession>A0A285R0L8</accession>
<dbReference type="CDD" id="cd00907">
    <property type="entry name" value="Bacterioferritin"/>
    <property type="match status" value="1"/>
</dbReference>
<comment type="catalytic activity">
    <reaction evidence="7">
        <text>4 Fe(2+) + O2 + 4 H(+) = 4 Fe(3+) + 2 H2O</text>
        <dbReference type="Rhea" id="RHEA:11148"/>
        <dbReference type="ChEBI" id="CHEBI:15377"/>
        <dbReference type="ChEBI" id="CHEBI:15378"/>
        <dbReference type="ChEBI" id="CHEBI:15379"/>
        <dbReference type="ChEBI" id="CHEBI:29033"/>
        <dbReference type="ChEBI" id="CHEBI:29034"/>
        <dbReference type="EC" id="1.16.3.1"/>
    </reaction>
</comment>
<dbReference type="PIRSF" id="PIRSF002560">
    <property type="entry name" value="Bacterioferritin"/>
    <property type="match status" value="1"/>
</dbReference>
<evidence type="ECO:0000256" key="3">
    <source>
        <dbReference type="ARBA" id="ARBA00022434"/>
    </source>
</evidence>
<dbReference type="InterPro" id="IPR009078">
    <property type="entry name" value="Ferritin-like_SF"/>
</dbReference>
<dbReference type="FunFam" id="1.20.1260.10:FF:000005">
    <property type="entry name" value="Bacterioferritin"/>
    <property type="match status" value="1"/>
</dbReference>
<evidence type="ECO:0000256" key="4">
    <source>
        <dbReference type="ARBA" id="ARBA00022617"/>
    </source>
</evidence>
<dbReference type="Proteomes" id="UP000219494">
    <property type="component" value="Unassembled WGS sequence"/>
</dbReference>
<feature type="binding site" evidence="8">
    <location>
        <position position="94"/>
    </location>
    <ligand>
        <name>Fe cation</name>
        <dbReference type="ChEBI" id="CHEBI:24875"/>
        <label>2</label>
    </ligand>
</feature>
<evidence type="ECO:0000256" key="9">
    <source>
        <dbReference type="RuleBase" id="RU000623"/>
    </source>
</evidence>
<feature type="binding site" evidence="8">
    <location>
        <position position="50"/>
    </location>
    <ligand>
        <name>Fe cation</name>
        <dbReference type="ChEBI" id="CHEBI:24875"/>
        <label>3</label>
    </ligand>
</feature>
<protein>
    <recommendedName>
        <fullName evidence="7 9">Bacterioferritin</fullName>
        <ecNumber evidence="7">1.16.3.1</ecNumber>
    </recommendedName>
</protein>
<dbReference type="PANTHER" id="PTHR30295">
    <property type="entry name" value="BACTERIOFERRITIN"/>
    <property type="match status" value="1"/>
</dbReference>
<dbReference type="GO" id="GO:0006879">
    <property type="term" value="P:intracellular iron ion homeostasis"/>
    <property type="evidence" value="ECO:0007669"/>
    <property type="project" value="UniProtKB-KW"/>
</dbReference>
<evidence type="ECO:0000313" key="12">
    <source>
        <dbReference type="Proteomes" id="UP000219494"/>
    </source>
</evidence>
<feature type="binding site" evidence="8">
    <location>
        <position position="51"/>
    </location>
    <ligand>
        <name>Fe cation</name>
        <dbReference type="ChEBI" id="CHEBI:24875"/>
        <label>2</label>
    </ligand>
</feature>
<evidence type="ECO:0000256" key="6">
    <source>
        <dbReference type="ARBA" id="ARBA00023004"/>
    </source>
</evidence>
<evidence type="ECO:0000256" key="2">
    <source>
        <dbReference type="ARBA" id="ARBA00008093"/>
    </source>
</evidence>
<feature type="binding site" evidence="8">
    <location>
        <position position="130"/>
    </location>
    <ligand>
        <name>Fe cation</name>
        <dbReference type="ChEBI" id="CHEBI:24875"/>
        <label>2</label>
    </ligand>
</feature>
<feature type="binding site" description="axial binding residue" evidence="8">
    <location>
        <position position="52"/>
    </location>
    <ligand>
        <name>heme b</name>
        <dbReference type="ChEBI" id="CHEBI:60344"/>
        <note>ligand shared between dimeric partners</note>
    </ligand>
    <ligandPart>
        <name>Fe</name>
        <dbReference type="ChEBI" id="CHEBI:18248"/>
    </ligandPart>
</feature>
<dbReference type="PROSITE" id="PS00549">
    <property type="entry name" value="BACTERIOFERRITIN"/>
    <property type="match status" value="1"/>
</dbReference>
<dbReference type="GO" id="GO:0004322">
    <property type="term" value="F:ferroxidase activity"/>
    <property type="evidence" value="ECO:0007669"/>
    <property type="project" value="UniProtKB-EC"/>
</dbReference>
<dbReference type="AlphaFoldDB" id="A0A285R0L8"/>
<sequence>MKGDARVIEYLNETLRNELTAINQYWLHYRLYDHWGVYKLAKFEREESIDEMKHADWVAERILFLDGLPNFQLLGRLRVGETVEEALRGDLELEYEAVAQLKNAIAHCEDVRDYVSRDLFRRILDSEEEHVDTLERQFDMIARMGLANYIQLNSQAEYDKGEKDEG</sequence>
<comment type="cofactor">
    <cofactor evidence="1">
        <name>heme b</name>
        <dbReference type="ChEBI" id="CHEBI:60344"/>
    </cofactor>
</comment>
<keyword evidence="5 7" id="KW-0479">Metal-binding</keyword>
<proteinExistence type="inferred from homology"/>
<keyword evidence="12" id="KW-1185">Reference proteome</keyword>
<evidence type="ECO:0000256" key="5">
    <source>
        <dbReference type="ARBA" id="ARBA00022723"/>
    </source>
</evidence>
<dbReference type="EC" id="1.16.3.1" evidence="7"/>
<dbReference type="PRINTS" id="PR00601">
    <property type="entry name" value="BACFERRITIN"/>
</dbReference>
<gene>
    <name evidence="11" type="ORF">SAMN06297144_2458</name>
</gene>
<reference evidence="11 12" key="1">
    <citation type="submission" date="2017-07" db="EMBL/GenBank/DDBJ databases">
        <authorList>
            <person name="Sun Z.S."/>
            <person name="Albrecht U."/>
            <person name="Echele G."/>
            <person name="Lee C.C."/>
        </authorList>
    </citation>
    <scope>NUCLEOTIDE SEQUENCE [LARGE SCALE GENOMIC DNA]</scope>
    <source>
        <strain evidence="11 12">CGMCC 1.12672</strain>
    </source>
</reference>
<feature type="binding site" evidence="8">
    <location>
        <position position="127"/>
    </location>
    <ligand>
        <name>Fe cation</name>
        <dbReference type="ChEBI" id="CHEBI:24875"/>
        <label>2</label>
    </ligand>
</feature>
<name>A0A285R0L8_9SPHN</name>
<dbReference type="InterPro" id="IPR002024">
    <property type="entry name" value="Bacterioferritin"/>
</dbReference>
<dbReference type="GO" id="GO:0008199">
    <property type="term" value="F:ferric iron binding"/>
    <property type="evidence" value="ECO:0007669"/>
    <property type="project" value="InterPro"/>
</dbReference>
<keyword evidence="6 7" id="KW-0408">Iron</keyword>
<dbReference type="Pfam" id="PF00210">
    <property type="entry name" value="Ferritin"/>
    <property type="match status" value="1"/>
</dbReference>
<evidence type="ECO:0000313" key="11">
    <source>
        <dbReference type="EMBL" id="SOB87328.1"/>
    </source>
</evidence>
<evidence type="ECO:0000256" key="7">
    <source>
        <dbReference type="PIRNR" id="PIRNR002560"/>
    </source>
</evidence>
<feature type="binding site" evidence="8">
    <location>
        <position position="127"/>
    </location>
    <ligand>
        <name>Fe cation</name>
        <dbReference type="ChEBI" id="CHEBI:24875"/>
        <label>1</label>
    </ligand>
</feature>
<dbReference type="NCBIfam" id="TIGR00754">
    <property type="entry name" value="bfr"/>
    <property type="match status" value="1"/>
</dbReference>
<evidence type="ECO:0000259" key="10">
    <source>
        <dbReference type="PROSITE" id="PS50905"/>
    </source>
</evidence>
<dbReference type="InterPro" id="IPR009040">
    <property type="entry name" value="Ferritin-like_diiron"/>
</dbReference>
<dbReference type="GO" id="GO:0140315">
    <property type="term" value="F:iron ion sequestering activity"/>
    <property type="evidence" value="ECO:0007669"/>
    <property type="project" value="UniProtKB-ARBA"/>
</dbReference>
<dbReference type="SUPFAM" id="SSF47240">
    <property type="entry name" value="Ferritin-like"/>
    <property type="match status" value="1"/>
</dbReference>
<feature type="binding site" evidence="8">
    <location>
        <position position="51"/>
    </location>
    <ligand>
        <name>Fe cation</name>
        <dbReference type="ChEBI" id="CHEBI:24875"/>
        <label>1</label>
    </ligand>
</feature>
<feature type="binding site" evidence="8">
    <location>
        <position position="18"/>
    </location>
    <ligand>
        <name>Fe cation</name>
        <dbReference type="ChEBI" id="CHEBI:24875"/>
        <label>1</label>
    </ligand>
</feature>
<keyword evidence="4 9" id="KW-0349">Heme</keyword>
<comment type="function">
    <text evidence="7">Iron-storage protein, whose ferroxidase center binds Fe(2+), oxidizes it using dioxygen to Fe(3+), and participates in the subsequent Fe(3+) oxide mineral core formation within the central cavity of the BFR protein shell.</text>
</comment>
<dbReference type="PANTHER" id="PTHR30295:SF0">
    <property type="entry name" value="BACTERIOFERRITIN"/>
    <property type="match status" value="1"/>
</dbReference>
<keyword evidence="3 7" id="KW-0409">Iron storage</keyword>